<feature type="domain" description="C2H2-type" evidence="12">
    <location>
        <begin position="989"/>
        <end position="1017"/>
    </location>
</feature>
<dbReference type="FunFam" id="3.30.160.60:FF:002403">
    <property type="entry name" value="zinc finger protein 420"/>
    <property type="match status" value="1"/>
</dbReference>
<dbReference type="FunFam" id="3.30.160.60:FF:003156">
    <property type="entry name" value="Uncharacterized protein, isoform B"/>
    <property type="match status" value="1"/>
</dbReference>
<dbReference type="GO" id="GO:0000978">
    <property type="term" value="F:RNA polymerase II cis-regulatory region sequence-specific DNA binding"/>
    <property type="evidence" value="ECO:0007669"/>
    <property type="project" value="TreeGrafter"/>
</dbReference>
<dbReference type="Proteomes" id="UP000504633">
    <property type="component" value="Unplaced"/>
</dbReference>
<dbReference type="FunFam" id="3.30.160.60:FF:000512">
    <property type="entry name" value="zinc finger protein 197 isoform X1"/>
    <property type="match status" value="1"/>
</dbReference>
<organism evidence="14 15">
    <name type="scientific">Drosophila hydei</name>
    <name type="common">Fruit fly</name>
    <dbReference type="NCBI Taxonomy" id="7224"/>
    <lineage>
        <taxon>Eukaryota</taxon>
        <taxon>Metazoa</taxon>
        <taxon>Ecdysozoa</taxon>
        <taxon>Arthropoda</taxon>
        <taxon>Hexapoda</taxon>
        <taxon>Insecta</taxon>
        <taxon>Pterygota</taxon>
        <taxon>Neoptera</taxon>
        <taxon>Endopterygota</taxon>
        <taxon>Diptera</taxon>
        <taxon>Brachycera</taxon>
        <taxon>Muscomorpha</taxon>
        <taxon>Ephydroidea</taxon>
        <taxon>Drosophilidae</taxon>
        <taxon>Drosophila</taxon>
    </lineage>
</organism>
<comment type="subcellular location">
    <subcellularLocation>
        <location evidence="1">Nucleus</location>
    </subcellularLocation>
</comment>
<feature type="region of interest" description="Disordered" evidence="11">
    <location>
        <begin position="163"/>
        <end position="226"/>
    </location>
</feature>
<feature type="domain" description="C2H2-type" evidence="12">
    <location>
        <begin position="616"/>
        <end position="644"/>
    </location>
</feature>
<evidence type="ECO:0000256" key="8">
    <source>
        <dbReference type="ARBA" id="ARBA00023242"/>
    </source>
</evidence>
<evidence type="ECO:0000256" key="3">
    <source>
        <dbReference type="ARBA" id="ARBA00022737"/>
    </source>
</evidence>
<dbReference type="Pfam" id="PF00096">
    <property type="entry name" value="zf-C2H2"/>
    <property type="match status" value="6"/>
</dbReference>
<dbReference type="KEGG" id="dhe:111604868"/>
<evidence type="ECO:0000256" key="10">
    <source>
        <dbReference type="PROSITE-ProRule" id="PRU01263"/>
    </source>
</evidence>
<accession>A0A6J1MC03</accession>
<dbReference type="Pfam" id="PF07776">
    <property type="entry name" value="zf-AD"/>
    <property type="match status" value="1"/>
</dbReference>
<feature type="domain" description="C2H2-type" evidence="12">
    <location>
        <begin position="1037"/>
        <end position="1064"/>
    </location>
</feature>
<dbReference type="GO" id="GO:0005654">
    <property type="term" value="C:nucleoplasm"/>
    <property type="evidence" value="ECO:0007669"/>
    <property type="project" value="TreeGrafter"/>
</dbReference>
<feature type="domain" description="C2H2-type" evidence="12">
    <location>
        <begin position="1288"/>
        <end position="1316"/>
    </location>
</feature>
<dbReference type="PROSITE" id="PS51915">
    <property type="entry name" value="ZAD"/>
    <property type="match status" value="1"/>
</dbReference>
<feature type="domain" description="C2H2-type" evidence="12">
    <location>
        <begin position="322"/>
        <end position="349"/>
    </location>
</feature>
<feature type="binding site" evidence="10">
    <location>
        <position position="88"/>
    </location>
    <ligand>
        <name>Zn(2+)</name>
        <dbReference type="ChEBI" id="CHEBI:29105"/>
    </ligand>
</feature>
<dbReference type="PANTHER" id="PTHR24399:SF35">
    <property type="entry name" value="ZINC FINGER PROTEIN 131"/>
    <property type="match status" value="1"/>
</dbReference>
<evidence type="ECO:0000256" key="1">
    <source>
        <dbReference type="ARBA" id="ARBA00004123"/>
    </source>
</evidence>
<dbReference type="PANTHER" id="PTHR24399">
    <property type="entry name" value="ZINC FINGER AND BTB DOMAIN-CONTAINING"/>
    <property type="match status" value="1"/>
</dbReference>
<evidence type="ECO:0000256" key="2">
    <source>
        <dbReference type="ARBA" id="ARBA00022723"/>
    </source>
</evidence>
<keyword evidence="5 10" id="KW-0862">Zinc</keyword>
<feature type="domain" description="C2H2-type" evidence="12">
    <location>
        <begin position="732"/>
        <end position="759"/>
    </location>
</feature>
<dbReference type="RefSeq" id="XP_023178871.2">
    <property type="nucleotide sequence ID" value="XM_023323103.2"/>
</dbReference>
<evidence type="ECO:0000259" key="12">
    <source>
        <dbReference type="PROSITE" id="PS50157"/>
    </source>
</evidence>
<keyword evidence="2 10" id="KW-0479">Metal-binding</keyword>
<dbReference type="FunFam" id="3.30.160.60:FF:002455">
    <property type="entry name" value="FI03704p"/>
    <property type="match status" value="1"/>
</dbReference>
<evidence type="ECO:0000259" key="13">
    <source>
        <dbReference type="PROSITE" id="PS51915"/>
    </source>
</evidence>
<gene>
    <name evidence="15" type="primary">LOC111604868</name>
</gene>
<dbReference type="GO" id="GO:0001227">
    <property type="term" value="F:DNA-binding transcription repressor activity, RNA polymerase II-specific"/>
    <property type="evidence" value="ECO:0007669"/>
    <property type="project" value="TreeGrafter"/>
</dbReference>
<feature type="domain" description="C2H2-type" evidence="12">
    <location>
        <begin position="929"/>
        <end position="957"/>
    </location>
</feature>
<feature type="compositionally biased region" description="Polar residues" evidence="11">
    <location>
        <begin position="202"/>
        <end position="216"/>
    </location>
</feature>
<feature type="domain" description="C2H2-type" evidence="12">
    <location>
        <begin position="648"/>
        <end position="676"/>
    </location>
</feature>
<name>A0A6J1MC03_DROHY</name>
<evidence type="ECO:0000256" key="9">
    <source>
        <dbReference type="PROSITE-ProRule" id="PRU00042"/>
    </source>
</evidence>
<feature type="domain" description="C2H2-type" evidence="12">
    <location>
        <begin position="417"/>
        <end position="445"/>
    </location>
</feature>
<evidence type="ECO:0000313" key="14">
    <source>
        <dbReference type="Proteomes" id="UP000504633"/>
    </source>
</evidence>
<dbReference type="PROSITE" id="PS00028">
    <property type="entry name" value="ZINC_FINGER_C2H2_1"/>
    <property type="match status" value="20"/>
</dbReference>
<feature type="domain" description="C2H2-type" evidence="12">
    <location>
        <begin position="269"/>
        <end position="296"/>
    </location>
</feature>
<evidence type="ECO:0000313" key="15">
    <source>
        <dbReference type="RefSeq" id="XP_023178871.2"/>
    </source>
</evidence>
<dbReference type="GO" id="GO:0001817">
    <property type="term" value="P:regulation of cytokine production"/>
    <property type="evidence" value="ECO:0007669"/>
    <property type="project" value="TreeGrafter"/>
</dbReference>
<dbReference type="SMART" id="SM00868">
    <property type="entry name" value="zf-AD"/>
    <property type="match status" value="1"/>
</dbReference>
<keyword evidence="3" id="KW-0677">Repeat</keyword>
<dbReference type="PROSITE" id="PS50157">
    <property type="entry name" value="ZINC_FINGER_C2H2_2"/>
    <property type="match status" value="21"/>
</dbReference>
<feature type="binding site" evidence="10">
    <location>
        <position position="34"/>
    </location>
    <ligand>
        <name>Zn(2+)</name>
        <dbReference type="ChEBI" id="CHEBI:29105"/>
    </ligand>
</feature>
<feature type="domain" description="C2H2-type" evidence="12">
    <location>
        <begin position="1451"/>
        <end position="1478"/>
    </location>
</feature>
<evidence type="ECO:0000256" key="11">
    <source>
        <dbReference type="SAM" id="MobiDB-lite"/>
    </source>
</evidence>
<feature type="domain" description="C2H2-type" evidence="12">
    <location>
        <begin position="762"/>
        <end position="789"/>
    </location>
</feature>
<feature type="domain" description="C2H2-type" evidence="12">
    <location>
        <begin position="1180"/>
        <end position="1208"/>
    </location>
</feature>
<dbReference type="SUPFAM" id="SSF57716">
    <property type="entry name" value="Glucocorticoid receptor-like (DNA-binding domain)"/>
    <property type="match status" value="1"/>
</dbReference>
<feature type="domain" description="C2H2-type" evidence="12">
    <location>
        <begin position="1240"/>
        <end position="1268"/>
    </location>
</feature>
<dbReference type="FunFam" id="3.30.160.60:FF:002538">
    <property type="entry name" value="Mot3p"/>
    <property type="match status" value="1"/>
</dbReference>
<evidence type="ECO:0000256" key="4">
    <source>
        <dbReference type="ARBA" id="ARBA00022771"/>
    </source>
</evidence>
<dbReference type="Gene3D" id="3.30.160.60">
    <property type="entry name" value="Classic Zinc Finger"/>
    <property type="match status" value="15"/>
</dbReference>
<keyword evidence="6" id="KW-0805">Transcription regulation</keyword>
<feature type="domain" description="C2H2-type" evidence="12">
    <location>
        <begin position="678"/>
        <end position="706"/>
    </location>
</feature>
<dbReference type="FunFam" id="3.30.160.60:FF:001119">
    <property type="entry name" value="zinc finger protein 408"/>
    <property type="match status" value="1"/>
</dbReference>
<feature type="domain" description="C2H2-type" evidence="12">
    <location>
        <begin position="1395"/>
        <end position="1422"/>
    </location>
</feature>
<dbReference type="GO" id="GO:0002682">
    <property type="term" value="P:regulation of immune system process"/>
    <property type="evidence" value="ECO:0007669"/>
    <property type="project" value="TreeGrafter"/>
</dbReference>
<dbReference type="FunFam" id="3.30.160.60:FF:000303">
    <property type="entry name" value="Zinc finger protein 41"/>
    <property type="match status" value="1"/>
</dbReference>
<keyword evidence="8" id="KW-0539">Nucleus</keyword>
<dbReference type="InterPro" id="IPR012934">
    <property type="entry name" value="Znf_AD"/>
</dbReference>
<keyword evidence="4 9" id="KW-0863">Zinc-finger</keyword>
<dbReference type="OrthoDB" id="8117402at2759"/>
<feature type="domain" description="ZAD" evidence="13">
    <location>
        <begin position="32"/>
        <end position="112"/>
    </location>
</feature>
<protein>
    <submittedName>
        <fullName evidence="15">Zinc finger protein Xfin isoform X1</fullName>
    </submittedName>
</protein>
<keyword evidence="14" id="KW-1185">Reference proteome</keyword>
<feature type="domain" description="C2H2-type" evidence="12">
    <location>
        <begin position="1423"/>
        <end position="1450"/>
    </location>
</feature>
<feature type="domain" description="C2H2-type" evidence="12">
    <location>
        <begin position="1339"/>
        <end position="1366"/>
    </location>
</feature>
<evidence type="ECO:0000256" key="5">
    <source>
        <dbReference type="ARBA" id="ARBA00022833"/>
    </source>
</evidence>
<proteinExistence type="predicted"/>
<dbReference type="SUPFAM" id="SSF57667">
    <property type="entry name" value="beta-beta-alpha zinc fingers"/>
    <property type="match status" value="9"/>
</dbReference>
<dbReference type="InterPro" id="IPR013087">
    <property type="entry name" value="Znf_C2H2_type"/>
</dbReference>
<feature type="binding site" evidence="10">
    <location>
        <position position="37"/>
    </location>
    <ligand>
        <name>Zn(2+)</name>
        <dbReference type="ChEBI" id="CHEBI:29105"/>
    </ligand>
</feature>
<reference evidence="15" key="1">
    <citation type="submission" date="2025-08" db="UniProtKB">
        <authorList>
            <consortium name="RefSeq"/>
        </authorList>
    </citation>
    <scope>IDENTIFICATION</scope>
    <source>
        <strain evidence="15">15085-1641.00</strain>
        <tissue evidence="15">Whole body</tissue>
    </source>
</reference>
<sequence>MSINSPSTQNSRRFRCGHTDLLNKVKSMLPMDICRTCTQHDDSLLPLATCTDKYANKSLNDMLHELTQNDPLQEHTDDSLPQHLCIGCLHKLEAAYAFVLQARQAQEQLLLRLHKGLQTQCLDEMPIDINLQQIKIETIVDMQLPSKTKSDDEREQDMAAVSIPVLKWQPESDNESDQTAVDQDEDLKPTQVRRSARKFRTNIDNENEAASGQANPLPNKRRRGRPAHLIKKETVNEEGRHVCDVCGKTFSWYRDMQRHSRIHFEQATYVCDSCGKSFLRKDKYMFHLRSHEKRAAKSQAMLLSSEWRFAERLYSSSRLKRAECKLCGLKYRRIGELRQHLSSHNNIETLSNLSLESDVIKEQFDRDQRQLDLALIKQQLCADIAKGRAELDKYCAVVNAYGYELSLSDSDEEVAQYQCQPCNTNFSRKYRLMRHTLEEHTQAETAFSLQRCDVCQIGFVCANMLEQHQRTQCFNKLKRYNCPNCPGKFIWLQNLEQHACSHHIKQLDGEHQIKQCCLCDAQLNSMIELRTHLLTHQDGRCGIYPEQQATFFRTYYPNGLDCSLSDLSTVIAADFKAENYGRYFNARTKNGEELDFFASDSDLSDADQQSSETTLHICSVCGETKRRLSRLLEHQKSKHSQEQKSLPYVCGDCDLSFVANSLLQQHRRRVCDKQHAKYHCQQCSQRFYWFSNYKLHMHLQHETQAEAQTDAIDEYEQESTMRSKRQSADAKLQCGECEKVFIWHKDLTRHKRLHQPQALAQYHCVHCDRKFHRKDGLKSHMRVHGEHEVDEAVAREPIPPALLPVLLAQLCRPNGCKQIQCMICLSQHTKISDLRTHLLQHQYTVKFAEERGQPESIASISRSLYPELSTPLEQQQLIERIQSDVAKGVELERFISITNEAGIELSLDSSETETDSDSTETVGSNSGLYSCELCQLKVSRKHQLYAHQLEQHSWQQATRVCNCCQARFVNEQLLEHHYRTLCRNVQRRFFCRKCPLRFRWRENLKLHSDVAHNETRGEQSNLGIHLNGSRLLPIASYDCTECHRSFKMQKDLTRHTLMHAQESSIYRCRWCARRFYRHANLLQHIERHGIIAEQLPYAEALLNASRNPHGQKCIQCMVCNVTYPTIAALRSHLLSAPTGTHHEFSSLLNYSITNQLGYELLLDDSETDEEAKPPGTPAHYTCGMCQLRCVRKFELHQHQQAMHRLERINEGCDVCIFKSVSPDIVAYHRRVLCDNTEKRFKCSKCGYKFMWEANLLQHMQLQHPSSETQQDASSISAQELPSADSQIFQCGQCPSKYNRKDRLTAHVKKCHMAGTTGATAATDAKAMKNSTGAKQQKSFLCAFCGKAVSSSSNLIIHIRRHTGEKPFKCDYCDMAFPRSSDLQCHRRTHTGERPHVCTVCQKGFARSYKLQQHMRIHNGERPYKCTYCEKSFTQSNDLTLHIRRHTGERPYQCNTCGERFIQGTALKNHRLQHGHHDMELEQIKDN</sequence>
<feature type="domain" description="C2H2-type" evidence="12">
    <location>
        <begin position="1066"/>
        <end position="1088"/>
    </location>
</feature>
<evidence type="ECO:0000256" key="6">
    <source>
        <dbReference type="ARBA" id="ARBA00023015"/>
    </source>
</evidence>
<dbReference type="SMART" id="SM00355">
    <property type="entry name" value="ZnF_C2H2"/>
    <property type="match status" value="27"/>
</dbReference>
<dbReference type="GO" id="GO:0008270">
    <property type="term" value="F:zinc ion binding"/>
    <property type="evidence" value="ECO:0007669"/>
    <property type="project" value="UniProtKB-UniRule"/>
</dbReference>
<keyword evidence="7" id="KW-0804">Transcription</keyword>
<dbReference type="GeneID" id="111604868"/>
<feature type="domain" description="C2H2-type" evidence="12">
    <location>
        <begin position="241"/>
        <end position="268"/>
    </location>
</feature>
<feature type="domain" description="C2H2-type" evidence="12">
    <location>
        <begin position="1367"/>
        <end position="1394"/>
    </location>
</feature>
<evidence type="ECO:0000256" key="7">
    <source>
        <dbReference type="ARBA" id="ARBA00023163"/>
    </source>
</evidence>
<dbReference type="InterPro" id="IPR036236">
    <property type="entry name" value="Znf_C2H2_sf"/>
</dbReference>
<feature type="binding site" evidence="10">
    <location>
        <position position="85"/>
    </location>
    <ligand>
        <name>Zn(2+)</name>
        <dbReference type="ChEBI" id="CHEBI:29105"/>
    </ligand>
</feature>